<keyword evidence="2" id="KW-1185">Reference proteome</keyword>
<accession>A0ABS8DIZ4</accession>
<comment type="caution">
    <text evidence="1">The sequence shown here is derived from an EMBL/GenBank/DDBJ whole genome shotgun (WGS) entry which is preliminary data.</text>
</comment>
<proteinExistence type="predicted"/>
<organism evidence="1 2">
    <name type="scientific">Bariatricus massiliensis</name>
    <dbReference type="NCBI Taxonomy" id="1745713"/>
    <lineage>
        <taxon>Bacteria</taxon>
        <taxon>Bacillati</taxon>
        <taxon>Bacillota</taxon>
        <taxon>Clostridia</taxon>
        <taxon>Lachnospirales</taxon>
        <taxon>Lachnospiraceae</taxon>
        <taxon>Bariatricus</taxon>
    </lineage>
</organism>
<protein>
    <submittedName>
        <fullName evidence="1">Uncharacterized protein</fullName>
    </submittedName>
</protein>
<sequence length="206" mass="23143">MMQECGFFNGDYEYGQDEFNRYFENLFESGVSIDDNGEMTLKVTAGTNAVTVSKGFAIIKGFYDYNDSDLVLPIVPDANYERIDRIVVRVNRLSGPVEIVVKAGAAGSNPKAPELQRSDNVWEISLAKISVRPNGSVEVTDERFDSSVCGAIRPKNLTEYKAMVTEFQKQFDKWFDAQQGKGWRNIFIQPDNPEGSVTGSIWIQEQ</sequence>
<dbReference type="RefSeq" id="WP_074017804.1">
    <property type="nucleotide sequence ID" value="NZ_JAJCIQ010000006.1"/>
</dbReference>
<reference evidence="1 2" key="1">
    <citation type="submission" date="2021-10" db="EMBL/GenBank/DDBJ databases">
        <title>Collection of gut derived symbiotic bacterial strains cultured from healthy donors.</title>
        <authorList>
            <person name="Lin H."/>
            <person name="Littmann E."/>
            <person name="Kohout C."/>
            <person name="Pamer E.G."/>
        </authorList>
    </citation>
    <scope>NUCLEOTIDE SEQUENCE [LARGE SCALE GENOMIC DNA]</scope>
    <source>
        <strain evidence="1 2">DFI.1.165</strain>
    </source>
</reference>
<dbReference type="EMBL" id="JAJCIS010000005">
    <property type="protein sequence ID" value="MCB7387729.1"/>
    <property type="molecule type" value="Genomic_DNA"/>
</dbReference>
<dbReference type="Proteomes" id="UP001299546">
    <property type="component" value="Unassembled WGS sequence"/>
</dbReference>
<gene>
    <name evidence="1" type="ORF">LIZ65_10565</name>
</gene>
<evidence type="ECO:0000313" key="1">
    <source>
        <dbReference type="EMBL" id="MCB7387729.1"/>
    </source>
</evidence>
<name>A0ABS8DIZ4_9FIRM</name>
<evidence type="ECO:0000313" key="2">
    <source>
        <dbReference type="Proteomes" id="UP001299546"/>
    </source>
</evidence>